<evidence type="ECO:0000256" key="3">
    <source>
        <dbReference type="ARBA" id="ARBA00005760"/>
    </source>
</evidence>
<dbReference type="GO" id="GO:0015031">
    <property type="term" value="P:protein transport"/>
    <property type="evidence" value="ECO:0007669"/>
    <property type="project" value="UniProtKB-KW"/>
</dbReference>
<dbReference type="OrthoDB" id="67850at2759"/>
<evidence type="ECO:0000256" key="9">
    <source>
        <dbReference type="ARBA" id="ARBA00023010"/>
    </source>
</evidence>
<dbReference type="Pfam" id="PF09531">
    <property type="entry name" value="Ndc1_Nup"/>
    <property type="match status" value="1"/>
</dbReference>
<feature type="transmembrane region" description="Helical" evidence="14">
    <location>
        <begin position="86"/>
        <end position="106"/>
    </location>
</feature>
<feature type="transmembrane region" description="Helical" evidence="14">
    <location>
        <begin position="138"/>
        <end position="159"/>
    </location>
</feature>
<evidence type="ECO:0000256" key="11">
    <source>
        <dbReference type="ARBA" id="ARBA00023136"/>
    </source>
</evidence>
<evidence type="ECO:0000313" key="16">
    <source>
        <dbReference type="Proteomes" id="UP000001861"/>
    </source>
</evidence>
<evidence type="ECO:0000256" key="14">
    <source>
        <dbReference type="SAM" id="Phobius"/>
    </source>
</evidence>
<protein>
    <recommendedName>
        <fullName evidence="17">Nucleoporin NDC1</fullName>
    </recommendedName>
</protein>
<dbReference type="Proteomes" id="UP000001861">
    <property type="component" value="Unassembled WGS sequence"/>
</dbReference>
<dbReference type="AlphaFoldDB" id="D6RQQ9"/>
<sequence length="733" mass="80092">MSLPSTPKTPIRAITSTLINRASPSVPPASQNYEPLVKSVLAYRLSRLFLQSATVCWATQSVWSIWQSGGIGELGLYGILLVPFRPVTLLGAFLLWIAASVPVVVLRKTFIHSERTPATSPHASLKAALSKSSTKPALFTYLASATILVVVHAVLAYALESGSRGDPRLSLYVKSRKHPHYLNGRLLFLIFSQAAVCLSFLFRNMLRDRFAYRWVSMSSAAPSTLVDITVAAFIAVISITSALPIACFTFGAARMLVLPVVYKLPFLRSLLKPFVNHFTKGPYTFVLPLKHLTLLIRAWFLGFTTFFLWELSEAMFDGLISEPVAVTTQGSKSNPVANQTLLVSGITSKDPVMKYFSYAELAGVVQSKGSTAVAERQALFGDQKNGLNLWGVFVRETLLLLGEDYQRLLRRGAPPPPPEPTATTSATPLTGKKLVEGVEERINATPVPLLRRSILRNQSSSVIGSPGEVVLDQLASDGPIAQAVDKSAEAAHLPDLFKSVSSPLSKSILKPVAEAVPVPAPPVPSAGLIKKARTGICNAVKKSFNEQAPPQLKDEVDQFVRWWTMDRVSRLVDASLPMRELDVVVIEVLTKLVCASLEEDRYGVVQRDIPKILESLLSFLQAVEDYQAEIVKKYSPPPLPSTQPRGAGSGSFETSDGGQEQGEEEAGPTKKELEERRAMEAELEKATDLLGYVGDGLKDGIARIVRTFGDKLTAFRFPPRTAQKLQTFMDFCQ</sequence>
<feature type="transmembrane region" description="Helical" evidence="14">
    <location>
        <begin position="214"/>
        <end position="237"/>
    </location>
</feature>
<keyword evidence="10" id="KW-0906">Nuclear pore complex</keyword>
<dbReference type="GO" id="GO:0031965">
    <property type="term" value="C:nuclear membrane"/>
    <property type="evidence" value="ECO:0007669"/>
    <property type="project" value="UniProtKB-SubCell"/>
</dbReference>
<evidence type="ECO:0008006" key="17">
    <source>
        <dbReference type="Google" id="ProtNLM"/>
    </source>
</evidence>
<reference evidence="15 16" key="1">
    <citation type="journal article" date="2010" name="Proc. Natl. Acad. Sci. U.S.A.">
        <title>Insights into evolution of multicellular fungi from the assembled chromosomes of the mushroom Coprinopsis cinerea (Coprinus cinereus).</title>
        <authorList>
            <person name="Stajich J.E."/>
            <person name="Wilke S.K."/>
            <person name="Ahren D."/>
            <person name="Au C.H."/>
            <person name="Birren B.W."/>
            <person name="Borodovsky M."/>
            <person name="Burns C."/>
            <person name="Canback B."/>
            <person name="Casselton L.A."/>
            <person name="Cheng C.K."/>
            <person name="Deng J."/>
            <person name="Dietrich F.S."/>
            <person name="Fargo D.C."/>
            <person name="Farman M.L."/>
            <person name="Gathman A.C."/>
            <person name="Goldberg J."/>
            <person name="Guigo R."/>
            <person name="Hoegger P.J."/>
            <person name="Hooker J.B."/>
            <person name="Huggins A."/>
            <person name="James T.Y."/>
            <person name="Kamada T."/>
            <person name="Kilaru S."/>
            <person name="Kodira C."/>
            <person name="Kues U."/>
            <person name="Kupfer D."/>
            <person name="Kwan H.S."/>
            <person name="Lomsadze A."/>
            <person name="Li W."/>
            <person name="Lilly W.W."/>
            <person name="Ma L.J."/>
            <person name="Mackey A.J."/>
            <person name="Manning G."/>
            <person name="Martin F."/>
            <person name="Muraguchi H."/>
            <person name="Natvig D.O."/>
            <person name="Palmerini H."/>
            <person name="Ramesh M.A."/>
            <person name="Rehmeyer C.J."/>
            <person name="Roe B.A."/>
            <person name="Shenoy N."/>
            <person name="Stanke M."/>
            <person name="Ter-Hovhannisyan V."/>
            <person name="Tunlid A."/>
            <person name="Velagapudi R."/>
            <person name="Vision T.J."/>
            <person name="Zeng Q."/>
            <person name="Zolan M.E."/>
            <person name="Pukkila P.J."/>
        </authorList>
    </citation>
    <scope>NUCLEOTIDE SEQUENCE [LARGE SCALE GENOMIC DNA]</scope>
    <source>
        <strain evidence="16">Okayama-7 / 130 / ATCC MYA-4618 / FGSC 9003</strain>
    </source>
</reference>
<feature type="region of interest" description="Disordered" evidence="13">
    <location>
        <begin position="634"/>
        <end position="674"/>
    </location>
</feature>
<dbReference type="InParanoid" id="D6RQQ9"/>
<dbReference type="VEuPathDB" id="FungiDB:CC1G_15467"/>
<evidence type="ECO:0000256" key="1">
    <source>
        <dbReference type="ARBA" id="ARBA00004232"/>
    </source>
</evidence>
<keyword evidence="6" id="KW-0509">mRNA transport</keyword>
<dbReference type="HOGENOM" id="CLU_026454_0_0_1"/>
<dbReference type="GO" id="GO:0070762">
    <property type="term" value="C:nuclear pore transmembrane ring"/>
    <property type="evidence" value="ECO:0007669"/>
    <property type="project" value="TreeGrafter"/>
</dbReference>
<dbReference type="GO" id="GO:0070631">
    <property type="term" value="P:spindle pole body localization"/>
    <property type="evidence" value="ECO:0007669"/>
    <property type="project" value="TreeGrafter"/>
</dbReference>
<gene>
    <name evidence="15" type="ORF">CC1G_15467</name>
</gene>
<name>D6RQQ9_COPC7</name>
<dbReference type="InterPro" id="IPR019049">
    <property type="entry name" value="Nucleoporin_prot_Ndc1/Nup"/>
</dbReference>
<evidence type="ECO:0000256" key="10">
    <source>
        <dbReference type="ARBA" id="ARBA00023132"/>
    </source>
</evidence>
<evidence type="ECO:0000256" key="7">
    <source>
        <dbReference type="ARBA" id="ARBA00022927"/>
    </source>
</evidence>
<dbReference type="KEGG" id="cci:CC1G_15467"/>
<comment type="caution">
    <text evidence="15">The sequence shown here is derived from an EMBL/GenBank/DDBJ whole genome shotgun (WGS) entry which is preliminary data.</text>
</comment>
<organism evidence="15 16">
    <name type="scientific">Coprinopsis cinerea (strain Okayama-7 / 130 / ATCC MYA-4618 / FGSC 9003)</name>
    <name type="common">Inky cap fungus</name>
    <name type="synonym">Hormographiella aspergillata</name>
    <dbReference type="NCBI Taxonomy" id="240176"/>
    <lineage>
        <taxon>Eukaryota</taxon>
        <taxon>Fungi</taxon>
        <taxon>Dikarya</taxon>
        <taxon>Basidiomycota</taxon>
        <taxon>Agaricomycotina</taxon>
        <taxon>Agaricomycetes</taxon>
        <taxon>Agaricomycetidae</taxon>
        <taxon>Agaricales</taxon>
        <taxon>Agaricineae</taxon>
        <taxon>Psathyrellaceae</taxon>
        <taxon>Coprinopsis</taxon>
    </lineage>
</organism>
<dbReference type="EMBL" id="AACS02000012">
    <property type="protein sequence ID" value="EFI26696.1"/>
    <property type="molecule type" value="Genomic_DNA"/>
</dbReference>
<keyword evidence="11 14" id="KW-0472">Membrane</keyword>
<feature type="region of interest" description="Disordered" evidence="13">
    <location>
        <begin position="410"/>
        <end position="430"/>
    </location>
</feature>
<dbReference type="GO" id="GO:0051028">
    <property type="term" value="P:mRNA transport"/>
    <property type="evidence" value="ECO:0007669"/>
    <property type="project" value="UniProtKB-KW"/>
</dbReference>
<dbReference type="OMA" id="PYYLNGH"/>
<dbReference type="GO" id="GO:0005816">
    <property type="term" value="C:spindle pole body"/>
    <property type="evidence" value="ECO:0007669"/>
    <property type="project" value="TreeGrafter"/>
</dbReference>
<proteinExistence type="inferred from homology"/>
<evidence type="ECO:0000256" key="4">
    <source>
        <dbReference type="ARBA" id="ARBA00022448"/>
    </source>
</evidence>
<dbReference type="STRING" id="240176.D6RQQ9"/>
<keyword evidence="7" id="KW-0653">Protein transport</keyword>
<keyword evidence="12" id="KW-0539">Nucleus</keyword>
<comment type="subcellular location">
    <subcellularLocation>
        <location evidence="1">Nucleus membrane</location>
        <topology evidence="1">Multi-pass membrane protein</topology>
    </subcellularLocation>
    <subcellularLocation>
        <location evidence="2">Nucleus</location>
        <location evidence="2">Nuclear pore complex</location>
    </subcellularLocation>
</comment>
<feature type="compositionally biased region" description="Low complexity" evidence="13">
    <location>
        <begin position="421"/>
        <end position="430"/>
    </location>
</feature>
<evidence type="ECO:0000256" key="8">
    <source>
        <dbReference type="ARBA" id="ARBA00022989"/>
    </source>
</evidence>
<dbReference type="eggNOG" id="KOG4358">
    <property type="taxonomic scope" value="Eukaryota"/>
</dbReference>
<evidence type="ECO:0000256" key="5">
    <source>
        <dbReference type="ARBA" id="ARBA00022692"/>
    </source>
</evidence>
<keyword evidence="4" id="KW-0813">Transport</keyword>
<evidence type="ECO:0000256" key="6">
    <source>
        <dbReference type="ARBA" id="ARBA00022816"/>
    </source>
</evidence>
<dbReference type="GO" id="GO:0006999">
    <property type="term" value="P:nuclear pore organization"/>
    <property type="evidence" value="ECO:0007669"/>
    <property type="project" value="TreeGrafter"/>
</dbReference>
<dbReference type="GeneID" id="9380192"/>
<dbReference type="PANTHER" id="PTHR13269:SF6">
    <property type="entry name" value="NUCLEOPORIN NDC1"/>
    <property type="match status" value="1"/>
</dbReference>
<evidence type="ECO:0000313" key="15">
    <source>
        <dbReference type="EMBL" id="EFI26696.1"/>
    </source>
</evidence>
<evidence type="ECO:0000256" key="13">
    <source>
        <dbReference type="SAM" id="MobiDB-lite"/>
    </source>
</evidence>
<keyword evidence="9" id="KW-0811">Translocation</keyword>
<dbReference type="RefSeq" id="XP_002910190.1">
    <property type="nucleotide sequence ID" value="XM_002910144.1"/>
</dbReference>
<dbReference type="PANTHER" id="PTHR13269">
    <property type="entry name" value="NUCLEOPORIN NDC1"/>
    <property type="match status" value="1"/>
</dbReference>
<evidence type="ECO:0000256" key="12">
    <source>
        <dbReference type="ARBA" id="ARBA00023242"/>
    </source>
</evidence>
<keyword evidence="8 14" id="KW-1133">Transmembrane helix</keyword>
<dbReference type="GO" id="GO:0030674">
    <property type="term" value="F:protein-macromolecule adaptor activity"/>
    <property type="evidence" value="ECO:0007669"/>
    <property type="project" value="TreeGrafter"/>
</dbReference>
<comment type="similarity">
    <text evidence="3">Belongs to the NDC1 family.</text>
</comment>
<keyword evidence="16" id="KW-1185">Reference proteome</keyword>
<feature type="transmembrane region" description="Helical" evidence="14">
    <location>
        <begin position="179"/>
        <end position="202"/>
    </location>
</feature>
<accession>D6RQQ9</accession>
<evidence type="ECO:0000256" key="2">
    <source>
        <dbReference type="ARBA" id="ARBA00004567"/>
    </source>
</evidence>
<keyword evidence="5 14" id="KW-0812">Transmembrane</keyword>